<feature type="transmembrane region" description="Helical" evidence="1">
    <location>
        <begin position="23"/>
        <end position="51"/>
    </location>
</feature>
<evidence type="ECO:0000313" key="2">
    <source>
        <dbReference type="EMBL" id="OHA04900.1"/>
    </source>
</evidence>
<evidence type="ECO:0000256" key="1">
    <source>
        <dbReference type="SAM" id="Phobius"/>
    </source>
</evidence>
<accession>A0A1G2L030</accession>
<sequence>MFSLNLLSKQQKKETRFEIYNHVLLHIGIAVLLVGIMFLALLAPTFIFLYFQKADLIRLLDVEKESPENARLKAAEESINASNRIVQFLQRSETDIRRTLPFVAEIYRISDGLVAISKFEYSLTNKKIALGGNAKVVKDFLAFKDALAGSSYVLEVVSPPENVVRLQNVVFTLDITLK</sequence>
<keyword evidence="1" id="KW-0812">Transmembrane</keyword>
<dbReference type="EMBL" id="MHQO01000066">
    <property type="protein sequence ID" value="OHA04900.1"/>
    <property type="molecule type" value="Genomic_DNA"/>
</dbReference>
<comment type="caution">
    <text evidence="2">The sequence shown here is derived from an EMBL/GenBank/DDBJ whole genome shotgun (WGS) entry which is preliminary data.</text>
</comment>
<dbReference type="Proteomes" id="UP000177982">
    <property type="component" value="Unassembled WGS sequence"/>
</dbReference>
<evidence type="ECO:0000313" key="3">
    <source>
        <dbReference type="Proteomes" id="UP000177982"/>
    </source>
</evidence>
<organism evidence="2 3">
    <name type="scientific">Candidatus Sungbacteria bacterium RIFCSPLOWO2_01_FULL_47_10</name>
    <dbReference type="NCBI Taxonomy" id="1802276"/>
    <lineage>
        <taxon>Bacteria</taxon>
        <taxon>Candidatus Sungiibacteriota</taxon>
    </lineage>
</organism>
<name>A0A1G2L030_9BACT</name>
<proteinExistence type="predicted"/>
<dbReference type="AlphaFoldDB" id="A0A1G2L030"/>
<gene>
    <name evidence="2" type="ORF">A2934_04245</name>
</gene>
<reference evidence="2 3" key="1">
    <citation type="journal article" date="2016" name="Nat. Commun.">
        <title>Thousands of microbial genomes shed light on interconnected biogeochemical processes in an aquifer system.</title>
        <authorList>
            <person name="Anantharaman K."/>
            <person name="Brown C.T."/>
            <person name="Hug L.A."/>
            <person name="Sharon I."/>
            <person name="Castelle C.J."/>
            <person name="Probst A.J."/>
            <person name="Thomas B.C."/>
            <person name="Singh A."/>
            <person name="Wilkins M.J."/>
            <person name="Karaoz U."/>
            <person name="Brodie E.L."/>
            <person name="Williams K.H."/>
            <person name="Hubbard S.S."/>
            <person name="Banfield J.F."/>
        </authorList>
    </citation>
    <scope>NUCLEOTIDE SEQUENCE [LARGE SCALE GENOMIC DNA]</scope>
</reference>
<keyword evidence="1" id="KW-1133">Transmembrane helix</keyword>
<protein>
    <submittedName>
        <fullName evidence="2">Uncharacterized protein</fullName>
    </submittedName>
</protein>
<keyword evidence="1" id="KW-0472">Membrane</keyword>